<feature type="region of interest" description="Disordered" evidence="1">
    <location>
        <begin position="177"/>
        <end position="207"/>
    </location>
</feature>
<keyword evidence="3" id="KW-1185">Reference proteome</keyword>
<comment type="caution">
    <text evidence="2">The sequence shown here is derived from an EMBL/GenBank/DDBJ whole genome shotgun (WGS) entry which is preliminary data.</text>
</comment>
<evidence type="ECO:0000313" key="3">
    <source>
        <dbReference type="Proteomes" id="UP001642260"/>
    </source>
</evidence>
<dbReference type="AlphaFoldDB" id="A0ABC8L874"/>
<evidence type="ECO:0000256" key="1">
    <source>
        <dbReference type="SAM" id="MobiDB-lite"/>
    </source>
</evidence>
<evidence type="ECO:0000313" key="2">
    <source>
        <dbReference type="EMBL" id="CAH8375376.1"/>
    </source>
</evidence>
<protein>
    <submittedName>
        <fullName evidence="2">Uncharacterized protein</fullName>
    </submittedName>
</protein>
<proteinExistence type="predicted"/>
<accession>A0ABC8L874</accession>
<name>A0ABC8L874_ERUVS</name>
<dbReference type="EMBL" id="CAKOAT010457376">
    <property type="protein sequence ID" value="CAH8375376.1"/>
    <property type="molecule type" value="Genomic_DNA"/>
</dbReference>
<gene>
    <name evidence="2" type="ORF">ERUC_LOCUS32176</name>
</gene>
<organism evidence="2 3">
    <name type="scientific">Eruca vesicaria subsp. sativa</name>
    <name type="common">Garden rocket</name>
    <name type="synonym">Eruca sativa</name>
    <dbReference type="NCBI Taxonomy" id="29727"/>
    <lineage>
        <taxon>Eukaryota</taxon>
        <taxon>Viridiplantae</taxon>
        <taxon>Streptophyta</taxon>
        <taxon>Embryophyta</taxon>
        <taxon>Tracheophyta</taxon>
        <taxon>Spermatophyta</taxon>
        <taxon>Magnoliopsida</taxon>
        <taxon>eudicotyledons</taxon>
        <taxon>Gunneridae</taxon>
        <taxon>Pentapetalae</taxon>
        <taxon>rosids</taxon>
        <taxon>malvids</taxon>
        <taxon>Brassicales</taxon>
        <taxon>Brassicaceae</taxon>
        <taxon>Brassiceae</taxon>
        <taxon>Eruca</taxon>
    </lineage>
</organism>
<dbReference type="Proteomes" id="UP001642260">
    <property type="component" value="Unassembled WGS sequence"/>
</dbReference>
<feature type="compositionally biased region" description="Polar residues" evidence="1">
    <location>
        <begin position="182"/>
        <end position="195"/>
    </location>
</feature>
<reference evidence="2 3" key="1">
    <citation type="submission" date="2022-03" db="EMBL/GenBank/DDBJ databases">
        <authorList>
            <person name="Macdonald S."/>
            <person name="Ahmed S."/>
            <person name="Newling K."/>
        </authorList>
    </citation>
    <scope>NUCLEOTIDE SEQUENCE [LARGE SCALE GENOMIC DNA]</scope>
</reference>
<sequence>MGQTPKKVVLGCVKTLKKKKKQSVAMVSVGNSDDVNREVNDDNFGEKSLTNVGVEFERVETLFVAFVFPGGEDVRDTESFGVGGSRDRLVDGKTVEGSVSFPEDGETVVRGVEEAVVDNSGGGSLLEGTEGKAAFEEKEGLDLKAEDSLSEQPEEVLVALKEGDGVPKQWVEEGVTGYRGAGSNSVGNEQVSGSRSDVEGSNGGKSIERSVDDELVGLDKLVGALVKEHGSDFGEVNVGEVIVRVSELNDAAGGGTSGGGRTLEDEVFVDGVLKEKEEVDVGEKVGGEENSVGDVLTEKSNISGKEMVTYLSDSSPCPRSEKHKPIELEAGLAALLLAKAPYSLGQIVPAAEDVDFGYFEQVLLSNPKVLHLGAGNFDLDNQFFLDLITPRKWVSSKYFNPWRQYVG</sequence>